<gene>
    <name evidence="1" type="ORF">POJ06DRAFT_273040</name>
</gene>
<accession>A0AAD7QVV3</accession>
<name>A0AAD7QVV3_9ASCO</name>
<organism evidence="1 2">
    <name type="scientific">Lipomyces tetrasporus</name>
    <dbReference type="NCBI Taxonomy" id="54092"/>
    <lineage>
        <taxon>Eukaryota</taxon>
        <taxon>Fungi</taxon>
        <taxon>Dikarya</taxon>
        <taxon>Ascomycota</taxon>
        <taxon>Saccharomycotina</taxon>
        <taxon>Lipomycetes</taxon>
        <taxon>Lipomycetales</taxon>
        <taxon>Lipomycetaceae</taxon>
        <taxon>Lipomyces</taxon>
    </lineage>
</organism>
<dbReference type="RefSeq" id="XP_056045853.1">
    <property type="nucleotide sequence ID" value="XM_056189581.1"/>
</dbReference>
<evidence type="ECO:0000313" key="2">
    <source>
        <dbReference type="Proteomes" id="UP001217417"/>
    </source>
</evidence>
<evidence type="ECO:0000313" key="1">
    <source>
        <dbReference type="EMBL" id="KAJ8102403.1"/>
    </source>
</evidence>
<comment type="caution">
    <text evidence="1">The sequence shown here is derived from an EMBL/GenBank/DDBJ whole genome shotgun (WGS) entry which is preliminary data.</text>
</comment>
<dbReference type="GeneID" id="80884747"/>
<proteinExistence type="predicted"/>
<reference evidence="1" key="1">
    <citation type="submission" date="2023-03" db="EMBL/GenBank/DDBJ databases">
        <title>Near-Complete genome sequence of Lipomyces tetrasporous NRRL Y-64009, an oleaginous yeast capable of growing on lignocellulosic hydrolysates.</title>
        <authorList>
            <consortium name="Lawrence Berkeley National Laboratory"/>
            <person name="Jagtap S.S."/>
            <person name="Liu J.-J."/>
            <person name="Walukiewicz H.E."/>
            <person name="Pangilinan J."/>
            <person name="Lipzen A."/>
            <person name="Ahrendt S."/>
            <person name="Koriabine M."/>
            <person name="Cobaugh K."/>
            <person name="Salamov A."/>
            <person name="Yoshinaga Y."/>
            <person name="Ng V."/>
            <person name="Daum C."/>
            <person name="Grigoriev I.V."/>
            <person name="Slininger P.J."/>
            <person name="Dien B.S."/>
            <person name="Jin Y.-S."/>
            <person name="Rao C.V."/>
        </authorList>
    </citation>
    <scope>NUCLEOTIDE SEQUENCE</scope>
    <source>
        <strain evidence="1">NRRL Y-64009</strain>
    </source>
</reference>
<dbReference type="EMBL" id="JARPMG010000002">
    <property type="protein sequence ID" value="KAJ8102403.1"/>
    <property type="molecule type" value="Genomic_DNA"/>
</dbReference>
<dbReference type="Proteomes" id="UP001217417">
    <property type="component" value="Unassembled WGS sequence"/>
</dbReference>
<dbReference type="AlphaFoldDB" id="A0AAD7QVV3"/>
<protein>
    <submittedName>
        <fullName evidence="1">Uncharacterized protein</fullName>
    </submittedName>
</protein>
<keyword evidence="2" id="KW-1185">Reference proteome</keyword>
<sequence length="243" mass="26769">MAAVALQGWIEGGMRTELRNRGMGDLSARFSAVYDLRLNALDDQLWLSVKKTDGALIYVKDGFETVIAVIEIGVSESYRRLTADLELWMQVFQCHTGLLFSLSEKPKFRYPTGAVSANDVVPFGNAMAAVNLNQPFGPYHYNGHDWFGKLGAAFMELYRRDPLTGTVLPPTRFNVVEDGQMLLQGANANLGLTIADLFPAGEQDIHGIEAALIHLDADRVRELLGRGALITAKSRFTDAVGHR</sequence>